<dbReference type="PANTHER" id="PTHR43877:SF2">
    <property type="entry name" value="AMINOALKYLPHOSPHONATE N-ACETYLTRANSFERASE-RELATED"/>
    <property type="match status" value="1"/>
</dbReference>
<dbReference type="PROSITE" id="PS51186">
    <property type="entry name" value="GNAT"/>
    <property type="match status" value="1"/>
</dbReference>
<dbReference type="Gene3D" id="3.40.630.30">
    <property type="match status" value="1"/>
</dbReference>
<evidence type="ECO:0000313" key="4">
    <source>
        <dbReference type="EMBL" id="NRN66768.1"/>
    </source>
</evidence>
<keyword evidence="2" id="KW-0012">Acyltransferase</keyword>
<keyword evidence="5" id="KW-1185">Reference proteome</keyword>
<reference evidence="4 5" key="1">
    <citation type="submission" date="2020-01" db="EMBL/GenBank/DDBJ databases">
        <title>Kibdelosporangium persica a novel Actinomycetes from a hot desert in Iran.</title>
        <authorList>
            <person name="Safaei N."/>
            <person name="Zaburannyi N."/>
            <person name="Mueller R."/>
            <person name="Wink J."/>
        </authorList>
    </citation>
    <scope>NUCLEOTIDE SEQUENCE [LARGE SCALE GENOMIC DNA]</scope>
    <source>
        <strain evidence="4 5">4NS15</strain>
    </source>
</reference>
<dbReference type="InterPro" id="IPR000182">
    <property type="entry name" value="GNAT_dom"/>
</dbReference>
<proteinExistence type="predicted"/>
<dbReference type="EMBL" id="JAAATY010000011">
    <property type="protein sequence ID" value="NRN66768.1"/>
    <property type="molecule type" value="Genomic_DNA"/>
</dbReference>
<dbReference type="CDD" id="cd04301">
    <property type="entry name" value="NAT_SF"/>
    <property type="match status" value="1"/>
</dbReference>
<evidence type="ECO:0000313" key="5">
    <source>
        <dbReference type="Proteomes" id="UP000763557"/>
    </source>
</evidence>
<keyword evidence="1" id="KW-0808">Transferase</keyword>
<protein>
    <submittedName>
        <fullName evidence="4">L-amino acid N-acyltransferase YncA</fullName>
    </submittedName>
</protein>
<gene>
    <name evidence="4" type="ORF">GC106_39960</name>
</gene>
<dbReference type="PANTHER" id="PTHR43877">
    <property type="entry name" value="AMINOALKYLPHOSPHONATE N-ACETYLTRANSFERASE-RELATED-RELATED"/>
    <property type="match status" value="1"/>
</dbReference>
<accession>A0ABX2F6F5</accession>
<evidence type="ECO:0000256" key="1">
    <source>
        <dbReference type="ARBA" id="ARBA00022679"/>
    </source>
</evidence>
<feature type="domain" description="N-acetyltransferase" evidence="3">
    <location>
        <begin position="1"/>
        <end position="167"/>
    </location>
</feature>
<evidence type="ECO:0000259" key="3">
    <source>
        <dbReference type="PROSITE" id="PS51186"/>
    </source>
</evidence>
<organism evidence="4 5">
    <name type="scientific">Kibdelosporangium persicum</name>
    <dbReference type="NCBI Taxonomy" id="2698649"/>
    <lineage>
        <taxon>Bacteria</taxon>
        <taxon>Bacillati</taxon>
        <taxon>Actinomycetota</taxon>
        <taxon>Actinomycetes</taxon>
        <taxon>Pseudonocardiales</taxon>
        <taxon>Pseudonocardiaceae</taxon>
        <taxon>Kibdelosporangium</taxon>
    </lineage>
</organism>
<name>A0ABX2F6F5_9PSEU</name>
<dbReference type="SUPFAM" id="SSF55729">
    <property type="entry name" value="Acyl-CoA N-acyltransferases (Nat)"/>
    <property type="match status" value="1"/>
</dbReference>
<comment type="caution">
    <text evidence="4">The sequence shown here is derived from an EMBL/GenBank/DDBJ whole genome shotgun (WGS) entry which is preliminary data.</text>
</comment>
<dbReference type="RefSeq" id="WP_173133361.1">
    <property type="nucleotide sequence ID" value="NZ_CBCSGW010000063.1"/>
</dbReference>
<dbReference type="InterPro" id="IPR050832">
    <property type="entry name" value="Bact_Acetyltransf"/>
</dbReference>
<dbReference type="Pfam" id="PF00583">
    <property type="entry name" value="Acetyltransf_1"/>
    <property type="match status" value="1"/>
</dbReference>
<evidence type="ECO:0000256" key="2">
    <source>
        <dbReference type="ARBA" id="ARBA00023315"/>
    </source>
</evidence>
<sequence length="167" mass="18442">MRIRAGDETDLDTILALGDEAVAWMAARGNIHQWGTMPWTQSAGRAQSVRNMIAAADLWIAELDGEPVGAMITGDHPVPHVQPVDEPEVYVWFLITSRRHAGKKIGSQLLDKAVSLARERGISLVRVDCYAGGTGDLVRYYERNGFVKAETFTAINDWPGQVLVQRI</sequence>
<dbReference type="InterPro" id="IPR016181">
    <property type="entry name" value="Acyl_CoA_acyltransferase"/>
</dbReference>
<dbReference type="Proteomes" id="UP000763557">
    <property type="component" value="Unassembled WGS sequence"/>
</dbReference>